<dbReference type="AlphaFoldDB" id="A0A5C5Z2J9"/>
<evidence type="ECO:0000313" key="2">
    <source>
        <dbReference type="EMBL" id="TWT81071.1"/>
    </source>
</evidence>
<organism evidence="2 3">
    <name type="scientific">Novipirellula herctigrandis</name>
    <dbReference type="NCBI Taxonomy" id="2527986"/>
    <lineage>
        <taxon>Bacteria</taxon>
        <taxon>Pseudomonadati</taxon>
        <taxon>Planctomycetota</taxon>
        <taxon>Planctomycetia</taxon>
        <taxon>Pirellulales</taxon>
        <taxon>Pirellulaceae</taxon>
        <taxon>Novipirellula</taxon>
    </lineage>
</organism>
<dbReference type="RefSeq" id="WP_419194210.1">
    <property type="nucleotide sequence ID" value="NZ_SJPJ01000001.1"/>
</dbReference>
<evidence type="ECO:0000313" key="3">
    <source>
        <dbReference type="Proteomes" id="UP000315010"/>
    </source>
</evidence>
<reference evidence="2 3" key="1">
    <citation type="submission" date="2019-02" db="EMBL/GenBank/DDBJ databases">
        <title>Deep-cultivation of Planctomycetes and their phenomic and genomic characterization uncovers novel biology.</title>
        <authorList>
            <person name="Wiegand S."/>
            <person name="Jogler M."/>
            <person name="Boedeker C."/>
            <person name="Pinto D."/>
            <person name="Vollmers J."/>
            <person name="Rivas-Marin E."/>
            <person name="Kohn T."/>
            <person name="Peeters S.H."/>
            <person name="Heuer A."/>
            <person name="Rast P."/>
            <person name="Oberbeckmann S."/>
            <person name="Bunk B."/>
            <person name="Jeske O."/>
            <person name="Meyerdierks A."/>
            <person name="Storesund J.E."/>
            <person name="Kallscheuer N."/>
            <person name="Luecker S."/>
            <person name="Lage O.M."/>
            <person name="Pohl T."/>
            <person name="Merkel B.J."/>
            <person name="Hornburger P."/>
            <person name="Mueller R.-W."/>
            <person name="Bruemmer F."/>
            <person name="Labrenz M."/>
            <person name="Spormann A.M."/>
            <person name="Op Den Camp H."/>
            <person name="Overmann J."/>
            <person name="Amann R."/>
            <person name="Jetten M.S.M."/>
            <person name="Mascher T."/>
            <person name="Medema M.H."/>
            <person name="Devos D.P."/>
            <person name="Kaster A.-K."/>
            <person name="Ovreas L."/>
            <person name="Rohde M."/>
            <person name="Galperin M.Y."/>
            <person name="Jogler C."/>
        </authorList>
    </citation>
    <scope>NUCLEOTIDE SEQUENCE [LARGE SCALE GENOMIC DNA]</scope>
    <source>
        <strain evidence="2 3">CA13</strain>
    </source>
</reference>
<dbReference type="Proteomes" id="UP000315010">
    <property type="component" value="Unassembled WGS sequence"/>
</dbReference>
<evidence type="ECO:0000256" key="1">
    <source>
        <dbReference type="SAM" id="MobiDB-lite"/>
    </source>
</evidence>
<comment type="caution">
    <text evidence="2">The sequence shown here is derived from an EMBL/GenBank/DDBJ whole genome shotgun (WGS) entry which is preliminary data.</text>
</comment>
<proteinExistence type="predicted"/>
<gene>
    <name evidence="2" type="ORF">CA13_25180</name>
</gene>
<protein>
    <submittedName>
        <fullName evidence="2">Uncharacterized protein</fullName>
    </submittedName>
</protein>
<keyword evidence="3" id="KW-1185">Reference proteome</keyword>
<feature type="region of interest" description="Disordered" evidence="1">
    <location>
        <begin position="1"/>
        <end position="56"/>
    </location>
</feature>
<sequence length="56" mass="6320">MPETTPDAPVKEPETIPHPQKPRPQTPQKPEPFEPAWPKTRPEPQPKAGVETIVNF</sequence>
<accession>A0A5C5Z2J9</accession>
<feature type="compositionally biased region" description="Pro residues" evidence="1">
    <location>
        <begin position="22"/>
        <end position="35"/>
    </location>
</feature>
<dbReference type="EMBL" id="SJPJ01000001">
    <property type="protein sequence ID" value="TWT81071.1"/>
    <property type="molecule type" value="Genomic_DNA"/>
</dbReference>
<name>A0A5C5Z2J9_9BACT</name>